<evidence type="ECO:0000313" key="10">
    <source>
        <dbReference type="Proteomes" id="UP001237642"/>
    </source>
</evidence>
<name>A0AAD8IP53_9APIA</name>
<evidence type="ECO:0000256" key="3">
    <source>
        <dbReference type="ARBA" id="ARBA00023127"/>
    </source>
</evidence>
<dbReference type="Pfam" id="PF02984">
    <property type="entry name" value="Cyclin_C"/>
    <property type="match status" value="1"/>
</dbReference>
<dbReference type="InterPro" id="IPR006671">
    <property type="entry name" value="Cyclin_N"/>
</dbReference>
<evidence type="ECO:0000256" key="4">
    <source>
        <dbReference type="ARBA" id="ARBA00023306"/>
    </source>
</evidence>
<dbReference type="InterPro" id="IPR013763">
    <property type="entry name" value="Cyclin-like_dom"/>
</dbReference>
<keyword evidence="10" id="KW-1185">Reference proteome</keyword>
<evidence type="ECO:0000256" key="6">
    <source>
        <dbReference type="SAM" id="MobiDB-lite"/>
    </source>
</evidence>
<evidence type="ECO:0000313" key="9">
    <source>
        <dbReference type="EMBL" id="KAK1387927.1"/>
    </source>
</evidence>
<dbReference type="Gene3D" id="1.10.472.10">
    <property type="entry name" value="Cyclin-like"/>
    <property type="match status" value="2"/>
</dbReference>
<evidence type="ECO:0000259" key="7">
    <source>
        <dbReference type="SMART" id="SM00385"/>
    </source>
</evidence>
<dbReference type="InterPro" id="IPR004367">
    <property type="entry name" value="Cyclin_C-dom"/>
</dbReference>
<feature type="compositionally biased region" description="Polar residues" evidence="6">
    <location>
        <begin position="181"/>
        <end position="196"/>
    </location>
</feature>
<comment type="caution">
    <text evidence="9">The sequence shown here is derived from an EMBL/GenBank/DDBJ whole genome shotgun (WGS) entry which is preliminary data.</text>
</comment>
<sequence length="659" mass="73662">MVAVKGKLIASRVMGDVTTSKSDIVGYRRFNIFAESDKVKPRPGDSLDDEIKRKVLPVNNGCQATATNSKIRGGLNNIENTRGKNDKSALRNTGRKVLADISNVKGDALKNALHGGTKPMTTKAKSSMYLQRSSTGKGLTTATSSMRKPLTRNSRVSLSQVSGNLHTGRRDTGDKNDLKESSSNSQGRKSLNNVGRTSLIPRAPTRNSLPVLKRVNKVNSSEAEKGNAEYTGKIKEKCGFSVKPKVGRKTLPYGSSSGSHLTTNQARGFGGQLKVDSRDSCRKLAKSTAKPKVSDSDSKKYLEKIGAATLSKREDKVLTSSLSTQRPRLLVPSKQPAQDELASDCNSNIVQSASDDIARKKSGRRRSYTSLLMATSKLLKEQVKITEQNSLPNIDQNSNHLDVAEYVDEIYQYYWVMEAHHQPLQNYMEMQKEVTPHMRGILVNWLIEVHQKFDLMQETLYLMVTLLDKYLSLVSIKKNEMQLVGLTSLLLASKYEDFWHPKVVDLISISGESYTRDQMLRMESAMLGRLKFRLNSPTPYVFMLRFLKAAQSDTKFEHLAFYLIELSLVEYEAVDFKPSLLCASAIYLARCTLQMTPAWTPLLGKHAQYEESQVRDCAKSLLRFHKAAKQGVLKITYQKFMRPGYSKVAAIKPLDRLPL</sequence>
<comment type="similarity">
    <text evidence="1">Belongs to the cyclin family. Cyclin AB subfamily.</text>
</comment>
<proteinExistence type="inferred from homology"/>
<dbReference type="InterPro" id="IPR039361">
    <property type="entry name" value="Cyclin"/>
</dbReference>
<dbReference type="FunFam" id="1.10.472.10:FF:000091">
    <property type="entry name" value="putative cyclin-B3-1 isoform X3"/>
    <property type="match status" value="1"/>
</dbReference>
<gene>
    <name evidence="9" type="ORF">POM88_016105</name>
</gene>
<protein>
    <submittedName>
        <fullName evidence="9">Cyclin-B3-1 like</fullName>
    </submittedName>
</protein>
<evidence type="ECO:0000256" key="1">
    <source>
        <dbReference type="ARBA" id="ARBA00006955"/>
    </source>
</evidence>
<dbReference type="AlphaFoldDB" id="A0AAD8IP53"/>
<dbReference type="InterPro" id="IPR036915">
    <property type="entry name" value="Cyclin-like_sf"/>
</dbReference>
<feature type="compositionally biased region" description="Basic and acidic residues" evidence="6">
    <location>
        <begin position="168"/>
        <end position="180"/>
    </location>
</feature>
<dbReference type="SMART" id="SM00385">
    <property type="entry name" value="CYCLIN"/>
    <property type="match status" value="2"/>
</dbReference>
<dbReference type="FunFam" id="1.10.472.10:FF:000057">
    <property type="entry name" value="Cyclin N-terminal domain containing 2"/>
    <property type="match status" value="1"/>
</dbReference>
<dbReference type="GO" id="GO:0051301">
    <property type="term" value="P:cell division"/>
    <property type="evidence" value="ECO:0007669"/>
    <property type="project" value="UniProtKB-KW"/>
</dbReference>
<organism evidence="9 10">
    <name type="scientific">Heracleum sosnowskyi</name>
    <dbReference type="NCBI Taxonomy" id="360622"/>
    <lineage>
        <taxon>Eukaryota</taxon>
        <taxon>Viridiplantae</taxon>
        <taxon>Streptophyta</taxon>
        <taxon>Embryophyta</taxon>
        <taxon>Tracheophyta</taxon>
        <taxon>Spermatophyta</taxon>
        <taxon>Magnoliopsida</taxon>
        <taxon>eudicotyledons</taxon>
        <taxon>Gunneridae</taxon>
        <taxon>Pentapetalae</taxon>
        <taxon>asterids</taxon>
        <taxon>campanulids</taxon>
        <taxon>Apiales</taxon>
        <taxon>Apiaceae</taxon>
        <taxon>Apioideae</taxon>
        <taxon>apioid superclade</taxon>
        <taxon>Tordylieae</taxon>
        <taxon>Tordyliinae</taxon>
        <taxon>Heracleum</taxon>
    </lineage>
</organism>
<dbReference type="SUPFAM" id="SSF47954">
    <property type="entry name" value="Cyclin-like"/>
    <property type="match status" value="2"/>
</dbReference>
<keyword evidence="2" id="KW-0132">Cell division</keyword>
<evidence type="ECO:0000256" key="5">
    <source>
        <dbReference type="RuleBase" id="RU000383"/>
    </source>
</evidence>
<dbReference type="CDD" id="cd20507">
    <property type="entry name" value="CYCLIN_CCNB1-like_rpt1"/>
    <property type="match status" value="1"/>
</dbReference>
<feature type="compositionally biased region" description="Polar residues" evidence="6">
    <location>
        <begin position="253"/>
        <end position="266"/>
    </location>
</feature>
<feature type="domain" description="Cyclin C-terminal" evidence="8">
    <location>
        <begin position="537"/>
        <end position="654"/>
    </location>
</feature>
<feature type="compositionally biased region" description="Polar residues" evidence="6">
    <location>
        <begin position="119"/>
        <end position="165"/>
    </location>
</feature>
<reference evidence="9" key="2">
    <citation type="submission" date="2023-05" db="EMBL/GenBank/DDBJ databases">
        <authorList>
            <person name="Schelkunov M.I."/>
        </authorList>
    </citation>
    <scope>NUCLEOTIDE SEQUENCE</scope>
    <source>
        <strain evidence="9">Hsosn_3</strain>
        <tissue evidence="9">Leaf</tissue>
    </source>
</reference>
<dbReference type="EMBL" id="JAUIZM010000004">
    <property type="protein sequence ID" value="KAK1387927.1"/>
    <property type="molecule type" value="Genomic_DNA"/>
</dbReference>
<feature type="region of interest" description="Disordered" evidence="6">
    <location>
        <begin position="112"/>
        <end position="211"/>
    </location>
</feature>
<dbReference type="PANTHER" id="PTHR10177">
    <property type="entry name" value="CYCLINS"/>
    <property type="match status" value="1"/>
</dbReference>
<keyword evidence="4" id="KW-0131">Cell cycle</keyword>
<dbReference type="SMART" id="SM01332">
    <property type="entry name" value="Cyclin_C"/>
    <property type="match status" value="1"/>
</dbReference>
<dbReference type="Pfam" id="PF00134">
    <property type="entry name" value="Cyclin_N"/>
    <property type="match status" value="1"/>
</dbReference>
<feature type="domain" description="Cyclin-like" evidence="7">
    <location>
        <begin position="541"/>
        <end position="623"/>
    </location>
</feature>
<reference evidence="9" key="1">
    <citation type="submission" date="2023-02" db="EMBL/GenBank/DDBJ databases">
        <title>Genome of toxic invasive species Heracleum sosnowskyi carries increased number of genes despite the absence of recent whole-genome duplications.</title>
        <authorList>
            <person name="Schelkunov M."/>
            <person name="Shtratnikova V."/>
            <person name="Makarenko M."/>
            <person name="Klepikova A."/>
            <person name="Omelchenko D."/>
            <person name="Novikova G."/>
            <person name="Obukhova E."/>
            <person name="Bogdanov V."/>
            <person name="Penin A."/>
            <person name="Logacheva M."/>
        </authorList>
    </citation>
    <scope>NUCLEOTIDE SEQUENCE</scope>
    <source>
        <strain evidence="9">Hsosn_3</strain>
        <tissue evidence="9">Leaf</tissue>
    </source>
</reference>
<dbReference type="Proteomes" id="UP001237642">
    <property type="component" value="Unassembled WGS sequence"/>
</dbReference>
<keyword evidence="3 5" id="KW-0195">Cyclin</keyword>
<evidence type="ECO:0000256" key="2">
    <source>
        <dbReference type="ARBA" id="ARBA00022618"/>
    </source>
</evidence>
<feature type="domain" description="Cyclin-like" evidence="7">
    <location>
        <begin position="444"/>
        <end position="528"/>
    </location>
</feature>
<evidence type="ECO:0000259" key="8">
    <source>
        <dbReference type="SMART" id="SM01332"/>
    </source>
</evidence>
<accession>A0AAD8IP53</accession>
<feature type="region of interest" description="Disordered" evidence="6">
    <location>
        <begin position="251"/>
        <end position="276"/>
    </location>
</feature>